<dbReference type="EMBL" id="CDSF01000133">
    <property type="protein sequence ID" value="CEP02660.1"/>
    <property type="molecule type" value="Genomic_DNA"/>
</dbReference>
<keyword evidence="3" id="KW-1185">Reference proteome</keyword>
<evidence type="ECO:0000313" key="2">
    <source>
        <dbReference type="EMBL" id="CEP02660.1"/>
    </source>
</evidence>
<evidence type="ECO:0000313" key="3">
    <source>
        <dbReference type="Proteomes" id="UP000039324"/>
    </source>
</evidence>
<protein>
    <submittedName>
        <fullName evidence="2">Uncharacterized protein</fullName>
    </submittedName>
</protein>
<name>A0A0G4J541_PLABS</name>
<accession>A0A0G4J541</accession>
<dbReference type="Proteomes" id="UP000039324">
    <property type="component" value="Unassembled WGS sequence"/>
</dbReference>
<organism evidence="2 3">
    <name type="scientific">Plasmodiophora brassicae</name>
    <name type="common">Clubroot disease agent</name>
    <dbReference type="NCBI Taxonomy" id="37360"/>
    <lineage>
        <taxon>Eukaryota</taxon>
        <taxon>Sar</taxon>
        <taxon>Rhizaria</taxon>
        <taxon>Endomyxa</taxon>
        <taxon>Phytomyxea</taxon>
        <taxon>Plasmodiophorida</taxon>
        <taxon>Plasmodiophoridae</taxon>
        <taxon>Plasmodiophora</taxon>
    </lineage>
</organism>
<dbReference type="AlphaFoldDB" id="A0A0G4J541"/>
<feature type="region of interest" description="Disordered" evidence="1">
    <location>
        <begin position="202"/>
        <end position="226"/>
    </location>
</feature>
<proteinExistence type="predicted"/>
<reference evidence="2 3" key="1">
    <citation type="submission" date="2015-02" db="EMBL/GenBank/DDBJ databases">
        <authorList>
            <person name="Chooi Y.-H."/>
        </authorList>
    </citation>
    <scope>NUCLEOTIDE SEQUENCE [LARGE SCALE GENOMIC DNA]</scope>
    <source>
        <strain evidence="2">E3</strain>
    </source>
</reference>
<sequence length="365" mass="39362">MASRLLGVSSVWGRMQATFTPSSDSTRHLTCRNLLSAQTGVRSSIAHTLPGSEWNSWTYRIWNGDEKRRKRGSIADTHASMAGVGYRQGRAPVSISRLPGSSEWLATCAATSALAVLMLNMAMAFFRTSFLWIAPPTQAPATCTTAFTPGRPSSICSACSAGVWHLLSTISTSAPLPARTSAEVTCHPTFWNVLMTAPPNDPAPPTCTQSASAHATRPAPISYNKRPLNRYHGGSYSPMQPPGVDERIASRQIDVQLPVHHRQTALLVALLFVFSSRYRSVPLSSRSRVLLCAFVLMNGLDTHGGGNASGPALYSQTLHAHTHTMNHCDLSVVSGGMRPVPIPDVDGRWTLCSCPLPECCALRAR</sequence>
<gene>
    <name evidence="2" type="ORF">PBRA_002627</name>
</gene>
<evidence type="ECO:0000256" key="1">
    <source>
        <dbReference type="SAM" id="MobiDB-lite"/>
    </source>
</evidence>